<name>A0ABW2Z5Q9_9FLAO</name>
<proteinExistence type="predicted"/>
<protein>
    <recommendedName>
        <fullName evidence="1">DUF11 domain-containing protein</fullName>
    </recommendedName>
</protein>
<organism evidence="2 3">
    <name type="scientific">Lutibacter aestuarii</name>
    <dbReference type="NCBI Taxonomy" id="861111"/>
    <lineage>
        <taxon>Bacteria</taxon>
        <taxon>Pseudomonadati</taxon>
        <taxon>Bacteroidota</taxon>
        <taxon>Flavobacteriia</taxon>
        <taxon>Flavobacteriales</taxon>
        <taxon>Flavobacteriaceae</taxon>
        <taxon>Lutibacter</taxon>
    </lineage>
</organism>
<evidence type="ECO:0000313" key="2">
    <source>
        <dbReference type="EMBL" id="MFD0761284.1"/>
    </source>
</evidence>
<dbReference type="RefSeq" id="WP_386781541.1">
    <property type="nucleotide sequence ID" value="NZ_JBHTIC010000005.1"/>
</dbReference>
<evidence type="ECO:0000259" key="1">
    <source>
        <dbReference type="Pfam" id="PF01345"/>
    </source>
</evidence>
<evidence type="ECO:0000313" key="3">
    <source>
        <dbReference type="Proteomes" id="UP001597032"/>
    </source>
</evidence>
<dbReference type="Gene3D" id="2.60.40.740">
    <property type="match status" value="1"/>
</dbReference>
<accession>A0ABW2Z5Q9</accession>
<feature type="domain" description="DUF11" evidence="1">
    <location>
        <begin position="620"/>
        <end position="669"/>
    </location>
</feature>
<dbReference type="NCBIfam" id="TIGR01451">
    <property type="entry name" value="B_ant_repeat"/>
    <property type="match status" value="1"/>
</dbReference>
<keyword evidence="3" id="KW-1185">Reference proteome</keyword>
<comment type="caution">
    <text evidence="2">The sequence shown here is derived from an EMBL/GenBank/DDBJ whole genome shotgun (WGS) entry which is preliminary data.</text>
</comment>
<dbReference type="InterPro" id="IPR047589">
    <property type="entry name" value="DUF11_rpt"/>
</dbReference>
<gene>
    <name evidence="2" type="ORF">ACFQZW_04255</name>
</gene>
<dbReference type="Pfam" id="PF01345">
    <property type="entry name" value="DUF11"/>
    <property type="match status" value="1"/>
</dbReference>
<dbReference type="InterPro" id="IPR051172">
    <property type="entry name" value="Chlamydia_OmcB"/>
</dbReference>
<dbReference type="PANTHER" id="PTHR34819">
    <property type="entry name" value="LARGE CYSTEINE-RICH PERIPLASMIC PROTEIN OMCB"/>
    <property type="match status" value="1"/>
</dbReference>
<dbReference type="InterPro" id="IPR001434">
    <property type="entry name" value="OmcB-like_DUF11"/>
</dbReference>
<dbReference type="PANTHER" id="PTHR34819:SF3">
    <property type="entry name" value="CELL SURFACE PROTEIN"/>
    <property type="match status" value="1"/>
</dbReference>
<dbReference type="EMBL" id="JBHTIC010000005">
    <property type="protein sequence ID" value="MFD0761284.1"/>
    <property type="molecule type" value="Genomic_DNA"/>
</dbReference>
<reference evidence="3" key="1">
    <citation type="journal article" date="2019" name="Int. J. Syst. Evol. Microbiol.">
        <title>The Global Catalogue of Microorganisms (GCM) 10K type strain sequencing project: providing services to taxonomists for standard genome sequencing and annotation.</title>
        <authorList>
            <consortium name="The Broad Institute Genomics Platform"/>
            <consortium name="The Broad Institute Genome Sequencing Center for Infectious Disease"/>
            <person name="Wu L."/>
            <person name="Ma J."/>
        </authorList>
    </citation>
    <scope>NUCLEOTIDE SEQUENCE [LARGE SCALE GENOMIC DNA]</scope>
    <source>
        <strain evidence="3">CCUG 60022</strain>
    </source>
</reference>
<sequence>MKNILYPYKTYMLLVFLFATTIIQSQIAVNTSPNTNTCNLNGDNVTVSVPTEALTGDNIPLNITLPGSYDAGCVKTVSITNSSNLIFQSSGAIPFTDMGGGTYQNAPSPTLNGNDGHNFNVFYKFPGYITCNGTVGTFDVTVTLDCAGVITTCTTSVNVIARAANYWSISKEFVTGDLTCGLSTWKIKLHHNNPNGSGLGTYKLSGTITESPSVPVVSGAVHTVNYSMASNSFYTKYITLQNCAPEGSIITNVANYNFTLGDGTCGTMSGSISANSDPLVSPNTDLSFVKYAYDNNGYPYTHPYFNIPPGCAGKYRIQAKNNGNVPWTNLVITDNFNIPGITITGISPPIGWSVTPSIPPYSNIFYTFTAPSGFILNPGEEINIWVDFEVNLTTSSGTTISNSANIDYQAVGTGGGNGSGGGSSPCPAINCPTIDTSLQNKTTSVDFDVATPEPRGSIKKCILNTPSTIVPPIYQIGDIIEFSVMIGNSGSGNLSTTLTDVFGMPGQNLEILPGTITYEYYADQNRGYRNSCSPPFGAPISPPFPVTANTTDLQNPFWNITNMPGICDYNRSNFLIIKFNAEVLAQLYGTKTNVASIPSTTGFGTHSSAVNYTIDQVGILGIFKKADTEIVENGQTFNYTITVSNNGSVPLDNIVITDILPDCVSVNGQLTIEDATATSIPFTTSGGLIININPTTQIFPGNDFTITIPVVKSGGGNCCNESVSVTAKMITSGVELNANYGSEEAPAACVTGTECCDVEDFEATIQENNETFNITINGGSVPLQEVEISMVDYHIEYLEEDCKPENLGIFGTLTTSTTNLGNLILNTGDNGTSSLTWQLGNPSIINGAVNLDILYPEVLNLDCCDVEFYFCLKVKVKDVNCNVCEKIICFSSDNQQTEPDPCEIDIKPFNQGQKYCAGDTINLNWSGSTPSSQVTISLFDNTNGTMYTVLATGIPNTGSFTYTIPTSLPCDPPRSWSFIVEDAEKLCFDKSDAFIIECCSQHGDCECGEWIENSVSIKGYHKKIPKNPKQKINFQSNFEKKIECGNEIELKPTMNYTFTAPNYVCNPENCDVEYKWTVVDPDGIILSDNGKTFNYTFTSYGTYKIIFTPICGGNECEPCVIYINIEKFISHEPGPIIGTSHELPTGIIQDVYNPKTGKIWMNKNLGATRVGTSPTDSAAFGYLYQWGRLTDGHEKRSSNTIGTLSNSDIPGHGKFITTSNSQSDWRSSKNNALWQGSNGTNNPCPSGYRLPTEAELNAERLTWVTNDAAGAFASPLKWVLAGARNKNGSLDTSNKGYYWSSSISGNDAKSLRIFNANANIYGGMVPNRGAGFSVRCIKN</sequence>
<dbReference type="Proteomes" id="UP001597032">
    <property type="component" value="Unassembled WGS sequence"/>
</dbReference>